<feature type="domain" description="LarA-like N-terminal" evidence="1">
    <location>
        <begin position="46"/>
        <end position="235"/>
    </location>
</feature>
<proteinExistence type="predicted"/>
<dbReference type="PANTHER" id="PTHR33171">
    <property type="entry name" value="LAR_N DOMAIN-CONTAINING PROTEIN"/>
    <property type="match status" value="1"/>
</dbReference>
<dbReference type="Gene3D" id="3.40.50.11440">
    <property type="match status" value="1"/>
</dbReference>
<dbReference type="InterPro" id="IPR048068">
    <property type="entry name" value="LarA-like"/>
</dbReference>
<protein>
    <recommendedName>
        <fullName evidence="1">LarA-like N-terminal domain-containing protein</fullName>
    </recommendedName>
</protein>
<dbReference type="eggNOG" id="COG3875">
    <property type="taxonomic scope" value="Bacteria"/>
</dbReference>
<reference evidence="2 3" key="1">
    <citation type="journal article" date="2010" name="Stand. Genomic Sci.">
        <title>Complete genome sequence of Haliangium ochraceum type strain (SMP-2).</title>
        <authorList>
            <consortium name="US DOE Joint Genome Institute (JGI-PGF)"/>
            <person name="Ivanova N."/>
            <person name="Daum C."/>
            <person name="Lang E."/>
            <person name="Abt B."/>
            <person name="Kopitz M."/>
            <person name="Saunders E."/>
            <person name="Lapidus A."/>
            <person name="Lucas S."/>
            <person name="Glavina Del Rio T."/>
            <person name="Nolan M."/>
            <person name="Tice H."/>
            <person name="Copeland A."/>
            <person name="Cheng J.F."/>
            <person name="Chen F."/>
            <person name="Bruce D."/>
            <person name="Goodwin L."/>
            <person name="Pitluck S."/>
            <person name="Mavromatis K."/>
            <person name="Pati A."/>
            <person name="Mikhailova N."/>
            <person name="Chen A."/>
            <person name="Palaniappan K."/>
            <person name="Land M."/>
            <person name="Hauser L."/>
            <person name="Chang Y.J."/>
            <person name="Jeffries C.D."/>
            <person name="Detter J.C."/>
            <person name="Brettin T."/>
            <person name="Rohde M."/>
            <person name="Goker M."/>
            <person name="Bristow J."/>
            <person name="Markowitz V."/>
            <person name="Eisen J.A."/>
            <person name="Hugenholtz P."/>
            <person name="Kyrpides N.C."/>
            <person name="Klenk H.P."/>
        </authorList>
    </citation>
    <scope>NUCLEOTIDE SEQUENCE [LARGE SCALE GENOMIC DNA]</scope>
    <source>
        <strain evidence="3">DSM 14365 / CIP 107738 / JCM 11303 / AJ 13395 / SMP-2</strain>
    </source>
</reference>
<dbReference type="PANTHER" id="PTHR33171:SF17">
    <property type="entry name" value="LARA-LIKE N-TERMINAL DOMAIN-CONTAINING PROTEIN"/>
    <property type="match status" value="1"/>
</dbReference>
<keyword evidence="3" id="KW-1185">Reference proteome</keyword>
<dbReference type="InterPro" id="IPR018657">
    <property type="entry name" value="LarA-like_N"/>
</dbReference>
<dbReference type="Gene3D" id="3.90.226.30">
    <property type="match status" value="1"/>
</dbReference>
<sequence>MPAIRPRTRPRGREEIVTIDTESAPRILFYGENFLLEDLPVGTRVIYPKRPLAGVPNPTAAIRYALNHPENSDPLHAMLEPGMKVTIAMDDISLPLPIMKRPDVRETVLNIVCEMLADHGVDDVHIIIATSLHRRMHDHEIRRAVGEKVWKAYWPDRLYNHDACDPDGMVVLGKTRHGELVEMNRRAAESDLVIYVNINLVPMDGGHKSVGVGLCGYESLKAHHTPKAIVDSNSFMDPSNSALSHSVDRIGRICQENVKVFHIETVLNNRTFGGQLEFLMKNEDDFTESDRLKFQGLKWSLDRMPFAMRRELFMRTASPYELIACYAGATEPVHEKTLEKSYEQYAVEVQGQADILITGIPYVSPYNVNSKALNPLLVQVMALGYYYHMYRNKPLLRDGGVLIIAHPCSDKFDPVHHPSYIEFFNRLLPETTDAYTLEQKYQDEFAYNPSYVEMYRRGNAYHGAHPFYMWYWGQRGREKVGRVIVVGADNRSVPALMGWECASTLSEAISMGRSSMGRSAQITMLHHPPIVITDVV</sequence>
<dbReference type="Pfam" id="PF09861">
    <property type="entry name" value="Lar_N"/>
    <property type="match status" value="1"/>
</dbReference>
<dbReference type="OrthoDB" id="9770545at2"/>
<dbReference type="GO" id="GO:0050043">
    <property type="term" value="F:lactate racemase activity"/>
    <property type="evidence" value="ECO:0007669"/>
    <property type="project" value="InterPro"/>
</dbReference>
<evidence type="ECO:0000259" key="1">
    <source>
        <dbReference type="Pfam" id="PF09861"/>
    </source>
</evidence>
<name>D0LX89_HALO1</name>
<organism evidence="2 3">
    <name type="scientific">Haliangium ochraceum (strain DSM 14365 / JCM 11303 / SMP-2)</name>
    <dbReference type="NCBI Taxonomy" id="502025"/>
    <lineage>
        <taxon>Bacteria</taxon>
        <taxon>Pseudomonadati</taxon>
        <taxon>Myxococcota</taxon>
        <taxon>Polyangia</taxon>
        <taxon>Haliangiales</taxon>
        <taxon>Kofleriaceae</taxon>
        <taxon>Haliangium</taxon>
    </lineage>
</organism>
<dbReference type="EMBL" id="CP001804">
    <property type="protein sequence ID" value="ACY16131.1"/>
    <property type="molecule type" value="Genomic_DNA"/>
</dbReference>
<dbReference type="AlphaFoldDB" id="D0LX89"/>
<dbReference type="HOGENOM" id="CLU_515600_0_0_7"/>
<accession>D0LX89</accession>
<dbReference type="Proteomes" id="UP000001880">
    <property type="component" value="Chromosome"/>
</dbReference>
<dbReference type="InterPro" id="IPR043166">
    <property type="entry name" value="LarA-like_C"/>
</dbReference>
<dbReference type="KEGG" id="hoh:Hoch_3629"/>
<evidence type="ECO:0000313" key="3">
    <source>
        <dbReference type="Proteomes" id="UP000001880"/>
    </source>
</evidence>
<evidence type="ECO:0000313" key="2">
    <source>
        <dbReference type="EMBL" id="ACY16131.1"/>
    </source>
</evidence>
<dbReference type="RefSeq" id="WP_012828730.1">
    <property type="nucleotide sequence ID" value="NC_013440.1"/>
</dbReference>
<dbReference type="STRING" id="502025.Hoch_3629"/>
<gene>
    <name evidence="2" type="ordered locus">Hoch_3629</name>
</gene>